<dbReference type="EMBL" id="LSMT01000078">
    <property type="protein sequence ID" value="PFX28741.1"/>
    <property type="molecule type" value="Genomic_DNA"/>
</dbReference>
<dbReference type="GO" id="GO:0005829">
    <property type="term" value="C:cytosol"/>
    <property type="evidence" value="ECO:0007669"/>
    <property type="project" value="TreeGrafter"/>
</dbReference>
<dbReference type="InterPro" id="IPR007303">
    <property type="entry name" value="TIP41-like"/>
</dbReference>
<dbReference type="InterPro" id="IPR051330">
    <property type="entry name" value="Phosphatase_reg/MetRdx"/>
</dbReference>
<evidence type="ECO:0000256" key="2">
    <source>
        <dbReference type="ARBA" id="ARBA00018951"/>
    </source>
</evidence>
<accession>A0A2B4SFU1</accession>
<comment type="similarity">
    <text evidence="1">Belongs to the TIP41 family.</text>
</comment>
<keyword evidence="4" id="KW-1185">Reference proteome</keyword>
<dbReference type="AlphaFoldDB" id="A0A2B4SFU1"/>
<comment type="caution">
    <text evidence="3">The sequence shown here is derived from an EMBL/GenBank/DDBJ whole genome shotgun (WGS) entry which is preliminary data.</text>
</comment>
<dbReference type="Pfam" id="PF04176">
    <property type="entry name" value="TIP41"/>
    <property type="match status" value="1"/>
</dbReference>
<dbReference type="STRING" id="50429.A0A2B4SFU1"/>
<dbReference type="Proteomes" id="UP000225706">
    <property type="component" value="Unassembled WGS sequence"/>
</dbReference>
<evidence type="ECO:0000313" key="3">
    <source>
        <dbReference type="EMBL" id="PFX28741.1"/>
    </source>
</evidence>
<evidence type="ECO:0000313" key="4">
    <source>
        <dbReference type="Proteomes" id="UP000225706"/>
    </source>
</evidence>
<protein>
    <recommendedName>
        <fullName evidence="2">TIP41-like protein</fullName>
    </recommendedName>
</protein>
<reference evidence="4" key="1">
    <citation type="journal article" date="2017" name="bioRxiv">
        <title>Comparative analysis of the genomes of Stylophora pistillata and Acropora digitifera provides evidence for extensive differences between species of corals.</title>
        <authorList>
            <person name="Voolstra C.R."/>
            <person name="Li Y."/>
            <person name="Liew Y.J."/>
            <person name="Baumgarten S."/>
            <person name="Zoccola D."/>
            <person name="Flot J.-F."/>
            <person name="Tambutte S."/>
            <person name="Allemand D."/>
            <person name="Aranda M."/>
        </authorList>
    </citation>
    <scope>NUCLEOTIDE SEQUENCE [LARGE SCALE GENOMIC DNA]</scope>
</reference>
<gene>
    <name evidence="3" type="primary">tiprl</name>
    <name evidence="3" type="ORF">AWC38_SpisGene6537</name>
</gene>
<dbReference type="OrthoDB" id="10253878at2759"/>
<dbReference type="PANTHER" id="PTHR21021">
    <property type="entry name" value="GAF/PUTATIVE CYTOSKELETAL PROTEIN"/>
    <property type="match status" value="1"/>
</dbReference>
<organism evidence="3 4">
    <name type="scientific">Stylophora pistillata</name>
    <name type="common">Smooth cauliflower coral</name>
    <dbReference type="NCBI Taxonomy" id="50429"/>
    <lineage>
        <taxon>Eukaryota</taxon>
        <taxon>Metazoa</taxon>
        <taxon>Cnidaria</taxon>
        <taxon>Anthozoa</taxon>
        <taxon>Hexacorallia</taxon>
        <taxon>Scleractinia</taxon>
        <taxon>Astrocoeniina</taxon>
        <taxon>Pocilloporidae</taxon>
        <taxon>Stylophora</taxon>
    </lineage>
</organism>
<dbReference type="PANTHER" id="PTHR21021:SF16">
    <property type="entry name" value="TIP41-LIKE PROTEIN"/>
    <property type="match status" value="1"/>
</dbReference>
<evidence type="ECO:0000256" key="1">
    <source>
        <dbReference type="ARBA" id="ARBA00006658"/>
    </source>
</evidence>
<dbReference type="GO" id="GO:0031929">
    <property type="term" value="P:TOR signaling"/>
    <property type="evidence" value="ECO:0007669"/>
    <property type="project" value="TreeGrafter"/>
</dbReference>
<sequence length="263" mass="30311">MKKSDVFSFGPWKITSTKGAILKANDAERISTELELPSLPEMVFGDNVLQIDHAAGFGIQFNALDALKLVDNQHDLMKVAVAEEWQSKRQDSEYIKEVIKPFDWTFTTDYKGTLTGKEEIVLQVESTKERIDLEQLKVKEKIYFYEDIILYEDELADNGIAKLNVKMRVMQGGFFLLLRYFLRVDGVLVRINDTRIYHKAGTSYMLREYSSKERKVEDLLELKIPITDPTQLAEHLFLRYETFEKLSFPDGIDALFGVESSVS</sequence>
<proteinExistence type="inferred from homology"/>
<name>A0A2B4SFU1_STYPI</name>